<comment type="caution">
    <text evidence="1">The sequence shown here is derived from an EMBL/GenBank/DDBJ whole genome shotgun (WGS) entry which is preliminary data.</text>
</comment>
<dbReference type="Pfam" id="PF01904">
    <property type="entry name" value="DUF72"/>
    <property type="match status" value="1"/>
</dbReference>
<proteinExistence type="predicted"/>
<dbReference type="EMBL" id="AZCT01000004">
    <property type="protein sequence ID" value="KRK12777.1"/>
    <property type="molecule type" value="Genomic_DNA"/>
</dbReference>
<accession>A0A0R1EU25</accession>
<gene>
    <name evidence="1" type="ORF">FD51_GL002360</name>
</gene>
<organism evidence="1 2">
    <name type="scientific">Lacticaseibacillus zeae DSM 20178 = KCTC 3804</name>
    <dbReference type="NCBI Taxonomy" id="1423816"/>
    <lineage>
        <taxon>Bacteria</taxon>
        <taxon>Bacillati</taxon>
        <taxon>Bacillota</taxon>
        <taxon>Bacilli</taxon>
        <taxon>Lactobacillales</taxon>
        <taxon>Lactobacillaceae</taxon>
        <taxon>Lacticaseibacillus</taxon>
    </lineage>
</organism>
<dbReference type="AlphaFoldDB" id="A0A0R1EU25"/>
<protein>
    <submittedName>
        <fullName evidence="1">Uracil-xanthine permease, YunF like protein</fullName>
    </submittedName>
</protein>
<dbReference type="InterPro" id="IPR002763">
    <property type="entry name" value="DUF72"/>
</dbReference>
<dbReference type="RefSeq" id="WP_010490943.1">
    <property type="nucleotide sequence ID" value="NZ_AZCT01000004.1"/>
</dbReference>
<dbReference type="Proteomes" id="UP000051984">
    <property type="component" value="Unassembled WGS sequence"/>
</dbReference>
<dbReference type="InterPro" id="IPR036520">
    <property type="entry name" value="UPF0759_sf"/>
</dbReference>
<dbReference type="eggNOG" id="COG1801">
    <property type="taxonomic scope" value="Bacteria"/>
</dbReference>
<dbReference type="PANTHER" id="PTHR30348">
    <property type="entry name" value="UNCHARACTERIZED PROTEIN YECE"/>
    <property type="match status" value="1"/>
</dbReference>
<evidence type="ECO:0000313" key="2">
    <source>
        <dbReference type="Proteomes" id="UP000051984"/>
    </source>
</evidence>
<dbReference type="Gene3D" id="3.20.20.410">
    <property type="entry name" value="Protein of unknown function UPF0759"/>
    <property type="match status" value="1"/>
</dbReference>
<dbReference type="SUPFAM" id="SSF117396">
    <property type="entry name" value="TM1631-like"/>
    <property type="match status" value="1"/>
</dbReference>
<sequence>MISVGLTSVADHPSIAANGKRSTFADYAQYFPVIELDTTFYGLKTVDQIRRWQAQVPASFQFIVKASKLMTKHEATQDLVAEFSRFNDMVAPLVATHQLQAVLCQFPPYFGVTAENVRYLQNLNQWLPDLPIAVEFRHASWYLPAYRDATISLLQAAGDIHVVVDEAQTVGGSVPLVPIATNPDLTILRLHGRNQAWGQSGAKTTERTNYRYSQAELQQFATTVHHLKSKNVTVIFNNNGGHDAAANAQAFIDMLGLDFPGLAPRQLDLF</sequence>
<reference evidence="1 2" key="1">
    <citation type="journal article" date="2015" name="Genome Announc.">
        <title>Expanding the biotechnology potential of lactobacilli through comparative genomics of 213 strains and associated genera.</title>
        <authorList>
            <person name="Sun Z."/>
            <person name="Harris H.M."/>
            <person name="McCann A."/>
            <person name="Guo C."/>
            <person name="Argimon S."/>
            <person name="Zhang W."/>
            <person name="Yang X."/>
            <person name="Jeffery I.B."/>
            <person name="Cooney J.C."/>
            <person name="Kagawa T.F."/>
            <person name="Liu W."/>
            <person name="Song Y."/>
            <person name="Salvetti E."/>
            <person name="Wrobel A."/>
            <person name="Rasinkangas P."/>
            <person name="Parkhill J."/>
            <person name="Rea M.C."/>
            <person name="O'Sullivan O."/>
            <person name="Ritari J."/>
            <person name="Douillard F.P."/>
            <person name="Paul Ross R."/>
            <person name="Yang R."/>
            <person name="Briner A.E."/>
            <person name="Felis G.E."/>
            <person name="de Vos W.M."/>
            <person name="Barrangou R."/>
            <person name="Klaenhammer T.R."/>
            <person name="Caufield P.W."/>
            <person name="Cui Y."/>
            <person name="Zhang H."/>
            <person name="O'Toole P.W."/>
        </authorList>
    </citation>
    <scope>NUCLEOTIDE SEQUENCE [LARGE SCALE GENOMIC DNA]</scope>
    <source>
        <strain evidence="1 2">DSM 20178</strain>
    </source>
</reference>
<evidence type="ECO:0000313" key="1">
    <source>
        <dbReference type="EMBL" id="KRK12777.1"/>
    </source>
</evidence>
<name>A0A0R1EU25_LACZE</name>
<dbReference type="PATRIC" id="fig|1423816.3.peg.2457"/>
<dbReference type="PANTHER" id="PTHR30348:SF13">
    <property type="entry name" value="UPF0759 PROTEIN YUNF"/>
    <property type="match status" value="1"/>
</dbReference>